<organism evidence="1 2">
    <name type="scientific">Candidatus Roizmanbacteria bacterium CG_4_8_14_3_um_filter_36_10</name>
    <dbReference type="NCBI Taxonomy" id="1974834"/>
    <lineage>
        <taxon>Bacteria</taxon>
        <taxon>Candidatus Roizmaniibacteriota</taxon>
    </lineage>
</organism>
<evidence type="ECO:0000313" key="1">
    <source>
        <dbReference type="EMBL" id="PJC81547.1"/>
    </source>
</evidence>
<dbReference type="EMBL" id="PFQK01000071">
    <property type="protein sequence ID" value="PJC81547.1"/>
    <property type="molecule type" value="Genomic_DNA"/>
</dbReference>
<dbReference type="Proteomes" id="UP000229370">
    <property type="component" value="Unassembled WGS sequence"/>
</dbReference>
<comment type="caution">
    <text evidence="1">The sequence shown here is derived from an EMBL/GenBank/DDBJ whole genome shotgun (WGS) entry which is preliminary data.</text>
</comment>
<reference evidence="2" key="1">
    <citation type="submission" date="2017-09" db="EMBL/GenBank/DDBJ databases">
        <title>Depth-based differentiation of microbial function through sediment-hosted aquifers and enrichment of novel symbionts in the deep terrestrial subsurface.</title>
        <authorList>
            <person name="Probst A.J."/>
            <person name="Ladd B."/>
            <person name="Jarett J.K."/>
            <person name="Geller-Mcgrath D.E."/>
            <person name="Sieber C.M.K."/>
            <person name="Emerson J.B."/>
            <person name="Anantharaman K."/>
            <person name="Thomas B.C."/>
            <person name="Malmstrom R."/>
            <person name="Stieglmeier M."/>
            <person name="Klingl A."/>
            <person name="Woyke T."/>
            <person name="Ryan C.M."/>
            <person name="Banfield J.F."/>
        </authorList>
    </citation>
    <scope>NUCLEOTIDE SEQUENCE [LARGE SCALE GENOMIC DNA]</scope>
</reference>
<accession>A0A2M8GLW5</accession>
<evidence type="ECO:0000313" key="2">
    <source>
        <dbReference type="Proteomes" id="UP000229370"/>
    </source>
</evidence>
<proteinExistence type="predicted"/>
<name>A0A2M8GLW5_9BACT</name>
<gene>
    <name evidence="1" type="ORF">CO007_04090</name>
</gene>
<sequence>MKITKKTDIFNLMTELKSLLDHKPSHDQMIKEVQMMSFKIRPVAGDISLLNFKNQQLIEVLWGLGKIDDFFRKEFRRLRIHEKKTFFKLVGQMRGKLETQLNKINFRKPIETPQAIEMEIVKEYPRKKN</sequence>
<dbReference type="AlphaFoldDB" id="A0A2M8GLW5"/>
<protein>
    <submittedName>
        <fullName evidence="1">Uncharacterized protein</fullName>
    </submittedName>
</protein>